<evidence type="ECO:0000256" key="3">
    <source>
        <dbReference type="ARBA" id="ARBA00022475"/>
    </source>
</evidence>
<sequence>MQQRSRDQSLIKKFGFAFSGIGKAFKKERNLRYHTLAVFCVVAVSFFLHISRMDWTILILLMALVVTAELFNTAIERVVDLVTLDEHPLAKEAKDIAAGAVVVTAIAAVIIGILILSKYI</sequence>
<keyword evidence="14" id="KW-1208">Phospholipid metabolism</keyword>
<dbReference type="GO" id="GO:0005886">
    <property type="term" value="C:plasma membrane"/>
    <property type="evidence" value="ECO:0007669"/>
    <property type="project" value="UniProtKB-SubCell"/>
</dbReference>
<feature type="binding site" evidence="17">
    <location>
        <begin position="94"/>
        <end position="95"/>
    </location>
    <ligand>
        <name>ATP</name>
        <dbReference type="ChEBI" id="CHEBI:30616"/>
    </ligand>
</feature>
<dbReference type="GO" id="GO:0005524">
    <property type="term" value="F:ATP binding"/>
    <property type="evidence" value="ECO:0007669"/>
    <property type="project" value="UniProtKB-KW"/>
</dbReference>
<dbReference type="InterPro" id="IPR036945">
    <property type="entry name" value="DAGK_sf"/>
</dbReference>
<organism evidence="20 21">
    <name type="scientific">Pullulanibacillus camelliae</name>
    <dbReference type="NCBI Taxonomy" id="1707096"/>
    <lineage>
        <taxon>Bacteria</taxon>
        <taxon>Bacillati</taxon>
        <taxon>Bacillota</taxon>
        <taxon>Bacilli</taxon>
        <taxon>Bacillales</taxon>
        <taxon>Sporolactobacillaceae</taxon>
        <taxon>Pullulanibacillus</taxon>
    </lineage>
</organism>
<feature type="binding site" evidence="17">
    <location>
        <position position="28"/>
    </location>
    <ligand>
        <name>ATP</name>
        <dbReference type="ChEBI" id="CHEBI:30616"/>
    </ligand>
</feature>
<evidence type="ECO:0000256" key="15">
    <source>
        <dbReference type="PIRSR" id="PIRSR600829-1"/>
    </source>
</evidence>
<dbReference type="EMBL" id="BMIR01000013">
    <property type="protein sequence ID" value="GGE47134.1"/>
    <property type="molecule type" value="Genomic_DNA"/>
</dbReference>
<feature type="binding site" evidence="16">
    <location>
        <position position="69"/>
    </location>
    <ligand>
        <name>substrate</name>
    </ligand>
</feature>
<protein>
    <submittedName>
        <fullName evidence="20">Diacylglycerol kinase</fullName>
    </submittedName>
</protein>
<evidence type="ECO:0000256" key="12">
    <source>
        <dbReference type="ARBA" id="ARBA00023136"/>
    </source>
</evidence>
<evidence type="ECO:0000256" key="14">
    <source>
        <dbReference type="ARBA" id="ARBA00023264"/>
    </source>
</evidence>
<accession>A0A8J3DWV4</accession>
<reference evidence="20" key="1">
    <citation type="journal article" date="2014" name="Int. J. Syst. Evol. Microbiol.">
        <title>Complete genome sequence of Corynebacterium casei LMG S-19264T (=DSM 44701T), isolated from a smear-ripened cheese.</title>
        <authorList>
            <consortium name="US DOE Joint Genome Institute (JGI-PGF)"/>
            <person name="Walter F."/>
            <person name="Albersmeier A."/>
            <person name="Kalinowski J."/>
            <person name="Ruckert C."/>
        </authorList>
    </citation>
    <scope>NUCLEOTIDE SEQUENCE</scope>
    <source>
        <strain evidence="20">CGMCC 1.15371</strain>
    </source>
</reference>
<feature type="transmembrane region" description="Helical" evidence="19">
    <location>
        <begin position="31"/>
        <end position="50"/>
    </location>
</feature>
<keyword evidence="5" id="KW-0808">Transferase</keyword>
<comment type="subcellular location">
    <subcellularLocation>
        <location evidence="1">Cell membrane</location>
        <topology evidence="1">Multi-pass membrane protein</topology>
    </subcellularLocation>
</comment>
<evidence type="ECO:0000256" key="2">
    <source>
        <dbReference type="ARBA" id="ARBA00005967"/>
    </source>
</evidence>
<keyword evidence="18" id="KW-0460">Magnesium</keyword>
<gene>
    <name evidence="20" type="ORF">GCM10011391_27450</name>
</gene>
<evidence type="ECO:0000256" key="16">
    <source>
        <dbReference type="PIRSR" id="PIRSR600829-2"/>
    </source>
</evidence>
<comment type="similarity">
    <text evidence="2">Belongs to the bacterial diacylglycerol kinase family.</text>
</comment>
<evidence type="ECO:0000256" key="18">
    <source>
        <dbReference type="PIRSR" id="PIRSR600829-4"/>
    </source>
</evidence>
<keyword evidence="9 17" id="KW-0067">ATP-binding</keyword>
<feature type="active site" description="Proton acceptor" evidence="15">
    <location>
        <position position="69"/>
    </location>
</feature>
<evidence type="ECO:0000313" key="20">
    <source>
        <dbReference type="EMBL" id="GGE47134.1"/>
    </source>
</evidence>
<keyword evidence="11" id="KW-0443">Lipid metabolism</keyword>
<dbReference type="PANTHER" id="PTHR34299">
    <property type="entry name" value="DIACYLGLYCEROL KINASE"/>
    <property type="match status" value="1"/>
</dbReference>
<keyword evidence="13" id="KW-0594">Phospholipid biosynthesis</keyword>
<evidence type="ECO:0000256" key="11">
    <source>
        <dbReference type="ARBA" id="ARBA00023098"/>
    </source>
</evidence>
<comment type="cofactor">
    <cofactor evidence="18">
        <name>Mg(2+)</name>
        <dbReference type="ChEBI" id="CHEBI:18420"/>
    </cofactor>
    <text evidence="18">Mn(2+), Zn(2+), Cd(2+) and Co(2+) support activity to lesser extents.</text>
</comment>
<evidence type="ECO:0000256" key="1">
    <source>
        <dbReference type="ARBA" id="ARBA00004651"/>
    </source>
</evidence>
<evidence type="ECO:0000256" key="13">
    <source>
        <dbReference type="ARBA" id="ARBA00023209"/>
    </source>
</evidence>
<proteinExistence type="inferred from homology"/>
<keyword evidence="6 19" id="KW-0812">Transmembrane</keyword>
<feature type="binding site" evidence="17">
    <location>
        <position position="76"/>
    </location>
    <ligand>
        <name>ATP</name>
        <dbReference type="ChEBI" id="CHEBI:30616"/>
    </ligand>
</feature>
<name>A0A8J3DWV4_9BACL</name>
<evidence type="ECO:0000256" key="5">
    <source>
        <dbReference type="ARBA" id="ARBA00022679"/>
    </source>
</evidence>
<evidence type="ECO:0000256" key="8">
    <source>
        <dbReference type="ARBA" id="ARBA00022777"/>
    </source>
</evidence>
<feature type="transmembrane region" description="Helical" evidence="19">
    <location>
        <begin position="96"/>
        <end position="116"/>
    </location>
</feature>
<dbReference type="Gene3D" id="1.10.287.3610">
    <property type="match status" value="1"/>
</dbReference>
<evidence type="ECO:0000256" key="9">
    <source>
        <dbReference type="ARBA" id="ARBA00022840"/>
    </source>
</evidence>
<evidence type="ECO:0000313" key="21">
    <source>
        <dbReference type="Proteomes" id="UP000628775"/>
    </source>
</evidence>
<keyword evidence="7 17" id="KW-0547">Nucleotide-binding</keyword>
<keyword evidence="8 20" id="KW-0418">Kinase</keyword>
<dbReference type="GO" id="GO:0008654">
    <property type="term" value="P:phospholipid biosynthetic process"/>
    <property type="evidence" value="ECO:0007669"/>
    <property type="project" value="UniProtKB-KW"/>
</dbReference>
<dbReference type="GO" id="GO:0046872">
    <property type="term" value="F:metal ion binding"/>
    <property type="evidence" value="ECO:0007669"/>
    <property type="project" value="UniProtKB-KW"/>
</dbReference>
<keyword evidence="3" id="KW-1003">Cell membrane</keyword>
<evidence type="ECO:0000256" key="4">
    <source>
        <dbReference type="ARBA" id="ARBA00022516"/>
    </source>
</evidence>
<keyword evidence="10 19" id="KW-1133">Transmembrane helix</keyword>
<keyword evidence="21" id="KW-1185">Reference proteome</keyword>
<evidence type="ECO:0000256" key="19">
    <source>
        <dbReference type="SAM" id="Phobius"/>
    </source>
</evidence>
<dbReference type="Proteomes" id="UP000628775">
    <property type="component" value="Unassembled WGS sequence"/>
</dbReference>
<dbReference type="CDD" id="cd14265">
    <property type="entry name" value="UDPK_IM_like"/>
    <property type="match status" value="1"/>
</dbReference>
<feature type="transmembrane region" description="Helical" evidence="19">
    <location>
        <begin position="56"/>
        <end position="75"/>
    </location>
</feature>
<dbReference type="GO" id="GO:0016301">
    <property type="term" value="F:kinase activity"/>
    <property type="evidence" value="ECO:0007669"/>
    <property type="project" value="UniProtKB-KW"/>
</dbReference>
<dbReference type="PANTHER" id="PTHR34299:SF1">
    <property type="entry name" value="DIACYLGLYCEROL KINASE"/>
    <property type="match status" value="1"/>
</dbReference>
<dbReference type="AlphaFoldDB" id="A0A8J3DWV4"/>
<evidence type="ECO:0000256" key="10">
    <source>
        <dbReference type="ARBA" id="ARBA00022989"/>
    </source>
</evidence>
<keyword evidence="18" id="KW-0479">Metal-binding</keyword>
<dbReference type="InterPro" id="IPR033717">
    <property type="entry name" value="UDPK"/>
</dbReference>
<keyword evidence="4" id="KW-0444">Lipid biosynthesis</keyword>
<evidence type="ECO:0000256" key="7">
    <source>
        <dbReference type="ARBA" id="ARBA00022741"/>
    </source>
</evidence>
<keyword evidence="12 19" id="KW-0472">Membrane</keyword>
<comment type="caution">
    <text evidence="20">The sequence shown here is derived from an EMBL/GenBank/DDBJ whole genome shotgun (WGS) entry which is preliminary data.</text>
</comment>
<feature type="binding site" evidence="18">
    <location>
        <position position="28"/>
    </location>
    <ligand>
        <name>a divalent metal cation</name>
        <dbReference type="ChEBI" id="CHEBI:60240"/>
    </ligand>
</feature>
<feature type="binding site" evidence="18">
    <location>
        <position position="76"/>
    </location>
    <ligand>
        <name>a divalent metal cation</name>
        <dbReference type="ChEBI" id="CHEBI:60240"/>
    </ligand>
</feature>
<dbReference type="InterPro" id="IPR000829">
    <property type="entry name" value="DAGK"/>
</dbReference>
<dbReference type="Pfam" id="PF01219">
    <property type="entry name" value="DAGK_prokar"/>
    <property type="match status" value="1"/>
</dbReference>
<evidence type="ECO:0000256" key="17">
    <source>
        <dbReference type="PIRSR" id="PIRSR600829-3"/>
    </source>
</evidence>
<dbReference type="RefSeq" id="WP_188695156.1">
    <property type="nucleotide sequence ID" value="NZ_BMIR01000013.1"/>
</dbReference>
<reference evidence="20" key="2">
    <citation type="submission" date="2020-09" db="EMBL/GenBank/DDBJ databases">
        <authorList>
            <person name="Sun Q."/>
            <person name="Zhou Y."/>
        </authorList>
    </citation>
    <scope>NUCLEOTIDE SEQUENCE</scope>
    <source>
        <strain evidence="20">CGMCC 1.15371</strain>
    </source>
</reference>
<evidence type="ECO:0000256" key="6">
    <source>
        <dbReference type="ARBA" id="ARBA00022692"/>
    </source>
</evidence>